<dbReference type="PANTHER" id="PTHR43617">
    <property type="entry name" value="L-AMINO ACID N-ACETYLTRANSFERASE"/>
    <property type="match status" value="1"/>
</dbReference>
<keyword evidence="3" id="KW-1185">Reference proteome</keyword>
<dbReference type="InterPro" id="IPR050276">
    <property type="entry name" value="MshD_Acetyltransferase"/>
</dbReference>
<dbReference type="CDD" id="cd04301">
    <property type="entry name" value="NAT_SF"/>
    <property type="match status" value="1"/>
</dbReference>
<dbReference type="Proteomes" id="UP000028981">
    <property type="component" value="Unassembled WGS sequence"/>
</dbReference>
<comment type="caution">
    <text evidence="2">The sequence shown here is derived from an EMBL/GenBank/DDBJ whole genome shotgun (WGS) entry which is preliminary data.</text>
</comment>
<dbReference type="GO" id="GO:0016747">
    <property type="term" value="F:acyltransferase activity, transferring groups other than amino-acyl groups"/>
    <property type="evidence" value="ECO:0007669"/>
    <property type="project" value="InterPro"/>
</dbReference>
<dbReference type="EMBL" id="JQGC01000002">
    <property type="protein sequence ID" value="KFL32467.1"/>
    <property type="molecule type" value="Genomic_DNA"/>
</dbReference>
<proteinExistence type="predicted"/>
<sequence>MNWQNTIVATIDGIVVGWCCRSSRRSYIPYLFVMPDMQGHGIGASLLNRMETILELQGASKVHLETPADNVRAVRFYERQGYHILALRGEPRSGHDPFASVHLEKQLQPFAGEIGED</sequence>
<dbReference type="PROSITE" id="PS51186">
    <property type="entry name" value="GNAT"/>
    <property type="match status" value="1"/>
</dbReference>
<dbReference type="SUPFAM" id="SSF55729">
    <property type="entry name" value="Acyl-CoA N-acyltransferases (Nat)"/>
    <property type="match status" value="1"/>
</dbReference>
<dbReference type="PANTHER" id="PTHR43617:SF20">
    <property type="entry name" value="N-ALPHA-ACETYLTRANSFERASE RIMI"/>
    <property type="match status" value="1"/>
</dbReference>
<protein>
    <recommendedName>
        <fullName evidence="1">N-acetyltransferase domain-containing protein</fullName>
    </recommendedName>
</protein>
<name>A0A087M6G4_9HYPH</name>
<evidence type="ECO:0000313" key="3">
    <source>
        <dbReference type="Proteomes" id="UP000028981"/>
    </source>
</evidence>
<dbReference type="STRING" id="46914.JP75_02635"/>
<dbReference type="InterPro" id="IPR000182">
    <property type="entry name" value="GNAT_dom"/>
</dbReference>
<gene>
    <name evidence="2" type="ORF">JP75_02635</name>
</gene>
<feature type="domain" description="N-acetyltransferase" evidence="1">
    <location>
        <begin position="1"/>
        <end position="108"/>
    </location>
</feature>
<dbReference type="AlphaFoldDB" id="A0A087M6G4"/>
<dbReference type="InterPro" id="IPR016181">
    <property type="entry name" value="Acyl_CoA_acyltransferase"/>
</dbReference>
<evidence type="ECO:0000313" key="2">
    <source>
        <dbReference type="EMBL" id="KFL32467.1"/>
    </source>
</evidence>
<accession>A0A087M6G4</accession>
<dbReference type="Gene3D" id="3.40.630.30">
    <property type="match status" value="1"/>
</dbReference>
<reference evidence="2 3" key="1">
    <citation type="submission" date="2014-08" db="EMBL/GenBank/DDBJ databases">
        <authorList>
            <person name="Hassan Y.I."/>
            <person name="Lepp D."/>
            <person name="Zhou T."/>
        </authorList>
    </citation>
    <scope>NUCLEOTIDE SEQUENCE [LARGE SCALE GENOMIC DNA]</scope>
    <source>
        <strain evidence="2 3">IFO13584</strain>
    </source>
</reference>
<dbReference type="Pfam" id="PF00583">
    <property type="entry name" value="Acetyltransf_1"/>
    <property type="match status" value="1"/>
</dbReference>
<organism evidence="2 3">
    <name type="scientific">Devosia riboflavina</name>
    <dbReference type="NCBI Taxonomy" id="46914"/>
    <lineage>
        <taxon>Bacteria</taxon>
        <taxon>Pseudomonadati</taxon>
        <taxon>Pseudomonadota</taxon>
        <taxon>Alphaproteobacteria</taxon>
        <taxon>Hyphomicrobiales</taxon>
        <taxon>Devosiaceae</taxon>
        <taxon>Devosia</taxon>
    </lineage>
</organism>
<evidence type="ECO:0000259" key="1">
    <source>
        <dbReference type="PROSITE" id="PS51186"/>
    </source>
</evidence>